<evidence type="ECO:0000313" key="4">
    <source>
        <dbReference type="Proteomes" id="UP001596317"/>
    </source>
</evidence>
<gene>
    <name evidence="3" type="ORF">ACFP90_04350</name>
</gene>
<evidence type="ECO:0000256" key="1">
    <source>
        <dbReference type="SAM" id="Phobius"/>
    </source>
</evidence>
<dbReference type="Proteomes" id="UP001596317">
    <property type="component" value="Unassembled WGS sequence"/>
</dbReference>
<keyword evidence="4" id="KW-1185">Reference proteome</keyword>
<dbReference type="PROSITE" id="PS51257">
    <property type="entry name" value="PROKAR_LIPOPROTEIN"/>
    <property type="match status" value="1"/>
</dbReference>
<accession>A0ABW1ZFM5</accession>
<protein>
    <recommendedName>
        <fullName evidence="5">Lipoprotein</fullName>
    </recommendedName>
</protein>
<name>A0ABW1ZFM5_9DEIO</name>
<reference evidence="4" key="1">
    <citation type="journal article" date="2019" name="Int. J. Syst. Evol. Microbiol.">
        <title>The Global Catalogue of Microorganisms (GCM) 10K type strain sequencing project: providing services to taxonomists for standard genome sequencing and annotation.</title>
        <authorList>
            <consortium name="The Broad Institute Genomics Platform"/>
            <consortium name="The Broad Institute Genome Sequencing Center for Infectious Disease"/>
            <person name="Wu L."/>
            <person name="Ma J."/>
        </authorList>
    </citation>
    <scope>NUCLEOTIDE SEQUENCE [LARGE SCALE GENOMIC DNA]</scope>
    <source>
        <strain evidence="4">CCUG 63830</strain>
    </source>
</reference>
<keyword evidence="1" id="KW-0812">Transmembrane</keyword>
<dbReference type="RefSeq" id="WP_224603880.1">
    <property type="nucleotide sequence ID" value="NZ_JAIQXV010000001.1"/>
</dbReference>
<organism evidence="3 4">
    <name type="scientific">Deinococcus multiflagellatus</name>
    <dbReference type="NCBI Taxonomy" id="1656887"/>
    <lineage>
        <taxon>Bacteria</taxon>
        <taxon>Thermotogati</taxon>
        <taxon>Deinococcota</taxon>
        <taxon>Deinococci</taxon>
        <taxon>Deinococcales</taxon>
        <taxon>Deinococcaceae</taxon>
        <taxon>Deinococcus</taxon>
    </lineage>
</organism>
<feature type="signal peptide" evidence="2">
    <location>
        <begin position="1"/>
        <end position="19"/>
    </location>
</feature>
<evidence type="ECO:0008006" key="5">
    <source>
        <dbReference type="Google" id="ProtNLM"/>
    </source>
</evidence>
<keyword evidence="2" id="KW-0732">Signal</keyword>
<feature type="transmembrane region" description="Helical" evidence="1">
    <location>
        <begin position="96"/>
        <end position="119"/>
    </location>
</feature>
<keyword evidence="1" id="KW-0472">Membrane</keyword>
<proteinExistence type="predicted"/>
<feature type="chain" id="PRO_5047540613" description="Lipoprotein" evidence="2">
    <location>
        <begin position="20"/>
        <end position="129"/>
    </location>
</feature>
<evidence type="ECO:0000256" key="2">
    <source>
        <dbReference type="SAM" id="SignalP"/>
    </source>
</evidence>
<dbReference type="EMBL" id="JBHSWB010000001">
    <property type="protein sequence ID" value="MFC6659679.1"/>
    <property type="molecule type" value="Genomic_DNA"/>
</dbReference>
<evidence type="ECO:0000313" key="3">
    <source>
        <dbReference type="EMBL" id="MFC6659679.1"/>
    </source>
</evidence>
<sequence>MPRPACAPLLSLLLLSSCAPTIQTGTGPVRVVGNVVAAASPHVSGDTLRDADLAAVAPGTYVTFSACQLSGVPIEDVRAAGLAAARAACAASLGQLWGGVTVLSVLALPLVAVVVWFFVQLLKLMTFSA</sequence>
<keyword evidence="1" id="KW-1133">Transmembrane helix</keyword>
<comment type="caution">
    <text evidence="3">The sequence shown here is derived from an EMBL/GenBank/DDBJ whole genome shotgun (WGS) entry which is preliminary data.</text>
</comment>